<dbReference type="PANTHER" id="PTHR30576:SF20">
    <property type="entry name" value="QUINOVOSAMINEPHOSPHOTRANSFERAE-RELATED"/>
    <property type="match status" value="1"/>
</dbReference>
<comment type="similarity">
    <text evidence="1">Belongs to the bacterial sugar transferase family.</text>
</comment>
<organism evidence="3 4">
    <name type="scientific">Nocardioides agri</name>
    <dbReference type="NCBI Taxonomy" id="2682843"/>
    <lineage>
        <taxon>Bacteria</taxon>
        <taxon>Bacillati</taxon>
        <taxon>Actinomycetota</taxon>
        <taxon>Actinomycetes</taxon>
        <taxon>Propionibacteriales</taxon>
        <taxon>Nocardioidaceae</taxon>
        <taxon>Nocardioides</taxon>
    </lineage>
</organism>
<accession>A0A6L6XRX3</accession>
<evidence type="ECO:0000256" key="1">
    <source>
        <dbReference type="ARBA" id="ARBA00006464"/>
    </source>
</evidence>
<name>A0A6L6XRX3_9ACTN</name>
<dbReference type="PANTHER" id="PTHR30576">
    <property type="entry name" value="COLANIC BIOSYNTHESIS UDP-GLUCOSE LIPID CARRIER TRANSFERASE"/>
    <property type="match status" value="1"/>
</dbReference>
<comment type="caution">
    <text evidence="3">The sequence shown here is derived from an EMBL/GenBank/DDBJ whole genome shotgun (WGS) entry which is preliminary data.</text>
</comment>
<evidence type="ECO:0000259" key="2">
    <source>
        <dbReference type="Pfam" id="PF02397"/>
    </source>
</evidence>
<dbReference type="GO" id="GO:0016780">
    <property type="term" value="F:phosphotransferase activity, for other substituted phosphate groups"/>
    <property type="evidence" value="ECO:0007669"/>
    <property type="project" value="TreeGrafter"/>
</dbReference>
<dbReference type="InterPro" id="IPR003362">
    <property type="entry name" value="Bact_transf"/>
</dbReference>
<feature type="domain" description="Bacterial sugar transferase" evidence="2">
    <location>
        <begin position="6"/>
        <end position="197"/>
    </location>
</feature>
<keyword evidence="3" id="KW-0808">Transferase</keyword>
<evidence type="ECO:0000313" key="4">
    <source>
        <dbReference type="Proteomes" id="UP000473525"/>
    </source>
</evidence>
<dbReference type="RefSeq" id="WP_181645201.1">
    <property type="nucleotide sequence ID" value="NZ_WSEK01000004.1"/>
</dbReference>
<keyword evidence="4" id="KW-1185">Reference proteome</keyword>
<protein>
    <submittedName>
        <fullName evidence="3">Sugar transferase</fullName>
    </submittedName>
</protein>
<dbReference type="EMBL" id="WSEK01000004">
    <property type="protein sequence ID" value="MVQ49738.1"/>
    <property type="molecule type" value="Genomic_DNA"/>
</dbReference>
<dbReference type="AlphaFoldDB" id="A0A6L6XRX3"/>
<evidence type="ECO:0000313" key="3">
    <source>
        <dbReference type="EMBL" id="MVQ49738.1"/>
    </source>
</evidence>
<proteinExistence type="inferred from homology"/>
<dbReference type="Proteomes" id="UP000473525">
    <property type="component" value="Unassembled WGS sequence"/>
</dbReference>
<sequence length="199" mass="22042">MTLDPKRLLDLVVSAVGLVLLSPVLAVVGLVVRCDSPGPALFRQQRVGRGGQPFTIHKFRTMRVDAGGPLVTVGGESRITRSGIVLRASKLDEMPQLYDVLRGAMSLVGPRPEVAEYVALWPAEHRDLILSVRPGITDPVSLELRDEQGLLAEQDEPETYYREVLLPWKAEHYAAYVRGRTLRGDLGIIARTVWAVVRR</sequence>
<gene>
    <name evidence="3" type="ORF">GON03_11145</name>
</gene>
<dbReference type="Pfam" id="PF02397">
    <property type="entry name" value="Bac_transf"/>
    <property type="match status" value="1"/>
</dbReference>
<reference evidence="3 4" key="1">
    <citation type="submission" date="2019-12" db="EMBL/GenBank/DDBJ databases">
        <authorList>
            <person name="Huq M.A."/>
        </authorList>
    </citation>
    <scope>NUCLEOTIDE SEQUENCE [LARGE SCALE GENOMIC DNA]</scope>
    <source>
        <strain evidence="3 4">MAH-18</strain>
    </source>
</reference>